<proteinExistence type="predicted"/>
<comment type="caution">
    <text evidence="5">The sequence shown here is derived from an EMBL/GenBank/DDBJ whole genome shotgun (WGS) entry which is preliminary data.</text>
</comment>
<feature type="transmembrane region" description="Helical" evidence="1">
    <location>
        <begin position="542"/>
        <end position="559"/>
    </location>
</feature>
<dbReference type="Pfam" id="PF23071">
    <property type="entry name" value="DUF7044"/>
    <property type="match status" value="1"/>
</dbReference>
<dbReference type="PANTHER" id="PTHR22255:SF9">
    <property type="entry name" value="LP06548P"/>
    <property type="match status" value="1"/>
</dbReference>
<evidence type="ECO:0000259" key="3">
    <source>
        <dbReference type="Pfam" id="PF23070"/>
    </source>
</evidence>
<feature type="domain" description="DUF7044" evidence="4">
    <location>
        <begin position="22"/>
        <end position="105"/>
    </location>
</feature>
<keyword evidence="1" id="KW-0472">Membrane</keyword>
<evidence type="ECO:0000313" key="5">
    <source>
        <dbReference type="EMBL" id="KAL3869010.1"/>
    </source>
</evidence>
<dbReference type="Pfam" id="PF23069">
    <property type="entry name" value="DUF7042"/>
    <property type="match status" value="1"/>
</dbReference>
<feature type="domain" description="DUF7042" evidence="2">
    <location>
        <begin position="123"/>
        <end position="249"/>
    </location>
</feature>
<reference evidence="5 6" key="1">
    <citation type="submission" date="2024-11" db="EMBL/GenBank/DDBJ databases">
        <title>Chromosome-level genome assembly of the freshwater bivalve Anodonta woodiana.</title>
        <authorList>
            <person name="Chen X."/>
        </authorList>
    </citation>
    <scope>NUCLEOTIDE SEQUENCE [LARGE SCALE GENOMIC DNA]</scope>
    <source>
        <strain evidence="5">MN2024</strain>
        <tissue evidence="5">Gills</tissue>
    </source>
</reference>
<keyword evidence="1" id="KW-1133">Transmembrane helix</keyword>
<dbReference type="Pfam" id="PF23070">
    <property type="entry name" value="DUF7043"/>
    <property type="match status" value="1"/>
</dbReference>
<dbReference type="InterPro" id="IPR055471">
    <property type="entry name" value="DUF7043"/>
</dbReference>
<name>A0ABD3W651_SINWO</name>
<evidence type="ECO:0000259" key="4">
    <source>
        <dbReference type="Pfam" id="PF23071"/>
    </source>
</evidence>
<dbReference type="AlphaFoldDB" id="A0ABD3W651"/>
<dbReference type="EMBL" id="JBJQND010000008">
    <property type="protein sequence ID" value="KAL3869010.1"/>
    <property type="molecule type" value="Genomic_DNA"/>
</dbReference>
<evidence type="ECO:0000313" key="6">
    <source>
        <dbReference type="Proteomes" id="UP001634394"/>
    </source>
</evidence>
<dbReference type="Proteomes" id="UP001634394">
    <property type="component" value="Unassembled WGS sequence"/>
</dbReference>
<evidence type="ECO:0000259" key="2">
    <source>
        <dbReference type="Pfam" id="PF23069"/>
    </source>
</evidence>
<keyword evidence="6" id="KW-1185">Reference proteome</keyword>
<sequence length="562" mass="64659">MEGYLIWIFFGAYTNCLVFGSECIFPLNWRGTWYQSRAVIEISENSISRKGTCIHRNGNRVLVLNKDHSNRRCFTCLVFTRWHQNLLQYKESNCWYEDSLETVCSHINGDALLHTLVKVPNIPEPCPFHGSYTFAYTNSTMSNLQCNHPVSEIKACADESRFKFIFKHCTGVQGTYNQVLDFKCVATWQSGEKFLYGVFTEPWMTQDEFRYRCFMHSFYGRSGEMSMSADATCQGLQSTTLGAVSMSLTRVNRPRSTCTFPRHLANQNKWRDLSGRIRLEVDAGLQVLRFKDILPHETFVYSDGPEVSASKLVLRCIHSVGQSVVDFISDFLTYYTNDSCDSGYQCLRVIKRDENVIELYMGDPLNNTESSCDYEQSTKYILIPDKNDSVPCAASQKGIYKYTDKASDCSGKVDIGCTNDDEIIIETTCSTMTKSVSILQCLQNWRLEEKMFLITKRPGHLDDPSMCLTFIETDFGLEVQADNYCEGDRWIVKKRFLNYILYTPPDNCPDRTYIQSDQHTDSVSFQNDSKVEEHTSFAVKRIYSNTLILACVFIVYYFFLSR</sequence>
<keyword evidence="1" id="KW-0812">Transmembrane</keyword>
<protein>
    <submittedName>
        <fullName evidence="5">Uncharacterized protein</fullName>
    </submittedName>
</protein>
<feature type="domain" description="DUF7043" evidence="3">
    <location>
        <begin position="255"/>
        <end position="377"/>
    </location>
</feature>
<accession>A0ABD3W651</accession>
<dbReference type="InterPro" id="IPR055470">
    <property type="entry name" value="DUF7042"/>
</dbReference>
<gene>
    <name evidence="5" type="ORF">ACJMK2_041745</name>
</gene>
<organism evidence="5 6">
    <name type="scientific">Sinanodonta woodiana</name>
    <name type="common">Chinese pond mussel</name>
    <name type="synonym">Anodonta woodiana</name>
    <dbReference type="NCBI Taxonomy" id="1069815"/>
    <lineage>
        <taxon>Eukaryota</taxon>
        <taxon>Metazoa</taxon>
        <taxon>Spiralia</taxon>
        <taxon>Lophotrochozoa</taxon>
        <taxon>Mollusca</taxon>
        <taxon>Bivalvia</taxon>
        <taxon>Autobranchia</taxon>
        <taxon>Heteroconchia</taxon>
        <taxon>Palaeoheterodonta</taxon>
        <taxon>Unionida</taxon>
        <taxon>Unionoidea</taxon>
        <taxon>Unionidae</taxon>
        <taxon>Unioninae</taxon>
        <taxon>Sinanodonta</taxon>
    </lineage>
</organism>
<dbReference type="InterPro" id="IPR055472">
    <property type="entry name" value="DUF7044"/>
</dbReference>
<dbReference type="PANTHER" id="PTHR22255">
    <property type="entry name" value="LP06548P"/>
    <property type="match status" value="1"/>
</dbReference>
<evidence type="ECO:0000256" key="1">
    <source>
        <dbReference type="SAM" id="Phobius"/>
    </source>
</evidence>